<comment type="subcellular location">
    <subcellularLocation>
        <location evidence="1">Cell membrane</location>
        <topology evidence="1">Multi-pass membrane protein</topology>
    </subcellularLocation>
</comment>
<keyword evidence="7 8" id="KW-0472">Membrane</keyword>
<evidence type="ECO:0000256" key="1">
    <source>
        <dbReference type="ARBA" id="ARBA00004651"/>
    </source>
</evidence>
<organism evidence="9 10">
    <name type="scientific">Streptomyces noursei</name>
    <name type="common">Streptomyces albulus</name>
    <dbReference type="NCBI Taxonomy" id="1971"/>
    <lineage>
        <taxon>Bacteria</taxon>
        <taxon>Bacillati</taxon>
        <taxon>Actinomycetota</taxon>
        <taxon>Actinomycetes</taxon>
        <taxon>Kitasatosporales</taxon>
        <taxon>Streptomycetaceae</taxon>
        <taxon>Streptomyces</taxon>
    </lineage>
</organism>
<evidence type="ECO:0000256" key="5">
    <source>
        <dbReference type="ARBA" id="ARBA00022692"/>
    </source>
</evidence>
<keyword evidence="3" id="KW-0813">Transport</keyword>
<dbReference type="Proteomes" id="UP000236047">
    <property type="component" value="Unassembled WGS sequence"/>
</dbReference>
<feature type="transmembrane region" description="Helical" evidence="8">
    <location>
        <begin position="38"/>
        <end position="68"/>
    </location>
</feature>
<proteinExistence type="inferred from homology"/>
<evidence type="ECO:0000313" key="10">
    <source>
        <dbReference type="Proteomes" id="UP000236047"/>
    </source>
</evidence>
<gene>
    <name evidence="9" type="ORF">AOB60_09830</name>
</gene>
<evidence type="ECO:0000313" key="9">
    <source>
        <dbReference type="EMBL" id="PNE41030.1"/>
    </source>
</evidence>
<reference evidence="10" key="1">
    <citation type="submission" date="2015-09" db="EMBL/GenBank/DDBJ databases">
        <authorList>
            <person name="Graham D.E."/>
            <person name="Mahan K.M."/>
            <person name="Klingeman D.M."/>
            <person name="Fida T."/>
            <person name="Giannone R.J."/>
            <person name="Hettich R.L."/>
            <person name="Parry R.J."/>
            <person name="Spain J.C."/>
        </authorList>
    </citation>
    <scope>NUCLEOTIDE SEQUENCE [LARGE SCALE GENOMIC DNA]</scope>
    <source>
        <strain evidence="10">JCM 4701</strain>
    </source>
</reference>
<dbReference type="PANTHER" id="PTHR34979:SF1">
    <property type="entry name" value="INNER MEMBRANE PROTEIN YGAZ"/>
    <property type="match status" value="1"/>
</dbReference>
<evidence type="ECO:0000256" key="7">
    <source>
        <dbReference type="ARBA" id="ARBA00023136"/>
    </source>
</evidence>
<dbReference type="GO" id="GO:1903785">
    <property type="term" value="P:L-valine transmembrane transport"/>
    <property type="evidence" value="ECO:0007669"/>
    <property type="project" value="TreeGrafter"/>
</dbReference>
<dbReference type="InterPro" id="IPR011606">
    <property type="entry name" value="Brnchd-chn_aa_trnsp_permease"/>
</dbReference>
<comment type="caution">
    <text evidence="9">The sequence shown here is derived from an EMBL/GenBank/DDBJ whole genome shotgun (WGS) entry which is preliminary data.</text>
</comment>
<feature type="transmembrane region" description="Helical" evidence="8">
    <location>
        <begin position="196"/>
        <end position="212"/>
    </location>
</feature>
<dbReference type="AlphaFoldDB" id="A0A2N8PJ77"/>
<keyword evidence="5 8" id="KW-0812">Transmembrane</keyword>
<feature type="transmembrane region" description="Helical" evidence="8">
    <location>
        <begin position="7"/>
        <end position="32"/>
    </location>
</feature>
<comment type="similarity">
    <text evidence="2">Belongs to the AzlC family.</text>
</comment>
<sequence length="220" mass="23651">MKDSASVGLGLVPLGLAFGVLITHSGLAWWWATLFTTLIYAGSFEFLLIGLVTAVAPLATVALTAFLVNIRHVFYALSFPLHRVKGRPAKAYSTFALTDEAYALTTGERARSWPGRRILWLQLFMHLYWAGSATAGALLGSLIPDSVTGLDFALTALFTVLALDAIRDRRGDLPTPALALLSALAARLVFPDQLLPAAFALFTAGLLARHFATGRRPARA</sequence>
<evidence type="ECO:0000256" key="4">
    <source>
        <dbReference type="ARBA" id="ARBA00022475"/>
    </source>
</evidence>
<keyword evidence="4" id="KW-1003">Cell membrane</keyword>
<evidence type="ECO:0000256" key="3">
    <source>
        <dbReference type="ARBA" id="ARBA00022448"/>
    </source>
</evidence>
<accession>A0A2N8PJ77</accession>
<dbReference type="GO" id="GO:0005886">
    <property type="term" value="C:plasma membrane"/>
    <property type="evidence" value="ECO:0007669"/>
    <property type="project" value="UniProtKB-SubCell"/>
</dbReference>
<evidence type="ECO:0000256" key="8">
    <source>
        <dbReference type="SAM" id="Phobius"/>
    </source>
</evidence>
<protein>
    <submittedName>
        <fullName evidence="9">Branched-chain amino acid ABC transporter permease</fullName>
    </submittedName>
</protein>
<evidence type="ECO:0000256" key="6">
    <source>
        <dbReference type="ARBA" id="ARBA00022989"/>
    </source>
</evidence>
<keyword evidence="10" id="KW-1185">Reference proteome</keyword>
<dbReference type="EMBL" id="LJSN01000002">
    <property type="protein sequence ID" value="PNE41030.1"/>
    <property type="molecule type" value="Genomic_DNA"/>
</dbReference>
<name>A0A2N8PJ77_STRNR</name>
<dbReference type="Pfam" id="PF03591">
    <property type="entry name" value="AzlC"/>
    <property type="match status" value="1"/>
</dbReference>
<feature type="transmembrane region" description="Helical" evidence="8">
    <location>
        <begin position="118"/>
        <end position="143"/>
    </location>
</feature>
<evidence type="ECO:0000256" key="2">
    <source>
        <dbReference type="ARBA" id="ARBA00010735"/>
    </source>
</evidence>
<dbReference type="PANTHER" id="PTHR34979">
    <property type="entry name" value="INNER MEMBRANE PROTEIN YGAZ"/>
    <property type="match status" value="1"/>
</dbReference>
<keyword evidence="6 8" id="KW-1133">Transmembrane helix</keyword>